<dbReference type="EMBL" id="MCFK01003678">
    <property type="protein sequence ID" value="RKF62033.1"/>
    <property type="molecule type" value="Genomic_DNA"/>
</dbReference>
<evidence type="ECO:0000256" key="6">
    <source>
        <dbReference type="ARBA" id="ARBA00022840"/>
    </source>
</evidence>
<keyword evidence="5 16" id="KW-0833">Ubl conjugation pathway</keyword>
<evidence type="ECO:0000256" key="14">
    <source>
        <dbReference type="ARBA" id="ARBA00081544"/>
    </source>
</evidence>
<evidence type="ECO:0000259" key="17">
    <source>
        <dbReference type="PROSITE" id="PS50127"/>
    </source>
</evidence>
<dbReference type="GO" id="GO:0016925">
    <property type="term" value="P:protein sumoylation"/>
    <property type="evidence" value="ECO:0007669"/>
    <property type="project" value="UniProtKB-ARBA"/>
</dbReference>
<evidence type="ECO:0000256" key="10">
    <source>
        <dbReference type="ARBA" id="ARBA00041569"/>
    </source>
</evidence>
<dbReference type="SUPFAM" id="SSF54495">
    <property type="entry name" value="UBC-like"/>
    <property type="match status" value="1"/>
</dbReference>
<dbReference type="PROSITE" id="PS00183">
    <property type="entry name" value="UBC_1"/>
    <property type="match status" value="1"/>
</dbReference>
<dbReference type="InterPro" id="IPR050113">
    <property type="entry name" value="Ub_conjugating_enzyme"/>
</dbReference>
<dbReference type="GO" id="GO:0005524">
    <property type="term" value="F:ATP binding"/>
    <property type="evidence" value="ECO:0007669"/>
    <property type="project" value="UniProtKB-UniRule"/>
</dbReference>
<keyword evidence="19" id="KW-1185">Reference proteome</keyword>
<evidence type="ECO:0000313" key="19">
    <source>
        <dbReference type="Proteomes" id="UP000286134"/>
    </source>
</evidence>
<evidence type="ECO:0000256" key="2">
    <source>
        <dbReference type="ARBA" id="ARBA00004718"/>
    </source>
</evidence>
<keyword evidence="6 16" id="KW-0067">ATP-binding</keyword>
<evidence type="ECO:0000313" key="18">
    <source>
        <dbReference type="EMBL" id="RKF62033.1"/>
    </source>
</evidence>
<reference evidence="18 19" key="1">
    <citation type="journal article" date="2018" name="BMC Genomics">
        <title>Comparative genome analyses reveal sequence features reflecting distinct modes of host-adaptation between dicot and monocot powdery mildew.</title>
        <authorList>
            <person name="Wu Y."/>
            <person name="Ma X."/>
            <person name="Pan Z."/>
            <person name="Kale S.D."/>
            <person name="Song Y."/>
            <person name="King H."/>
            <person name="Zhang Q."/>
            <person name="Presley C."/>
            <person name="Deng X."/>
            <person name="Wei C.I."/>
            <person name="Xiao S."/>
        </authorList>
    </citation>
    <scope>NUCLEOTIDE SEQUENCE [LARGE SCALE GENOMIC DNA]</scope>
    <source>
        <strain evidence="18">UMSG2</strain>
    </source>
</reference>
<evidence type="ECO:0000256" key="9">
    <source>
        <dbReference type="ARBA" id="ARBA00039884"/>
    </source>
</evidence>
<name>A0A420HX57_9PEZI</name>
<dbReference type="FunFam" id="3.10.110.10:FF:000035">
    <property type="entry name" value="SUMO-conjugating enzyme ubc9"/>
    <property type="match status" value="1"/>
</dbReference>
<keyword evidence="4 16" id="KW-0547">Nucleotide-binding</keyword>
<dbReference type="SMART" id="SM00212">
    <property type="entry name" value="UBCc"/>
    <property type="match status" value="1"/>
</dbReference>
<dbReference type="GO" id="GO:0019789">
    <property type="term" value="F:SUMO transferase activity"/>
    <property type="evidence" value="ECO:0007669"/>
    <property type="project" value="UniProtKB-ARBA"/>
</dbReference>
<dbReference type="GO" id="GO:0005694">
    <property type="term" value="C:chromosome"/>
    <property type="evidence" value="ECO:0007669"/>
    <property type="project" value="UniProtKB-ARBA"/>
</dbReference>
<gene>
    <name evidence="18" type="ORF">OnM2_036008</name>
</gene>
<evidence type="ECO:0000256" key="16">
    <source>
        <dbReference type="RuleBase" id="RU362109"/>
    </source>
</evidence>
<proteinExistence type="inferred from homology"/>
<evidence type="ECO:0000256" key="5">
    <source>
        <dbReference type="ARBA" id="ARBA00022786"/>
    </source>
</evidence>
<sequence>MALCVNRLQEERRQWRRDHPFGFYAKPQRNAAGTLDLKTWECGIPGKEKTLWEGGLFKLHVIFPDEYPTKPPKCILTNAGKFVPPLFHPNVYPSGTVCLSILNEEEGWKPAITIKQILLGVQDLLNDPNLDSPAQADAYNLCKKDRQAYESKVRRLVKENPAP</sequence>
<dbReference type="STRING" id="212602.A0A420HX57"/>
<dbReference type="InterPro" id="IPR000608">
    <property type="entry name" value="UBC"/>
</dbReference>
<evidence type="ECO:0000256" key="11">
    <source>
        <dbReference type="ARBA" id="ARBA00042179"/>
    </source>
</evidence>
<dbReference type="Gene3D" id="3.10.110.10">
    <property type="entry name" value="Ubiquitin Conjugating Enzyme"/>
    <property type="match status" value="1"/>
</dbReference>
<dbReference type="OrthoDB" id="6600758at2759"/>
<protein>
    <recommendedName>
        <fullName evidence="8">SUMO-conjugating enzyme UBC9</fullName>
    </recommendedName>
    <alternativeName>
        <fullName evidence="11">E2 ubiquitin-conjugating enzyme 2</fullName>
    </alternativeName>
    <alternativeName>
        <fullName evidence="13">Ubiquitin carrier protein 9</fullName>
    </alternativeName>
    <alternativeName>
        <fullName evidence="12">Ubiquitin carrier protein UBC2</fullName>
    </alternativeName>
    <alternativeName>
        <fullName evidence="9">Ubiquitin-conjugating enzyme E2 2</fullName>
    </alternativeName>
    <alternativeName>
        <fullName evidence="14">Ubiquitin-conjugating enzyme E2-18 kDa</fullName>
    </alternativeName>
    <alternativeName>
        <fullName evidence="10">Ubiquitin-protein ligase UBC2</fullName>
    </alternativeName>
</protein>
<evidence type="ECO:0000256" key="7">
    <source>
        <dbReference type="ARBA" id="ARBA00023242"/>
    </source>
</evidence>
<evidence type="ECO:0000256" key="13">
    <source>
        <dbReference type="ARBA" id="ARBA00044296"/>
    </source>
</evidence>
<evidence type="ECO:0000256" key="1">
    <source>
        <dbReference type="ARBA" id="ARBA00004123"/>
    </source>
</evidence>
<evidence type="ECO:0000256" key="15">
    <source>
        <dbReference type="PROSITE-ProRule" id="PRU10133"/>
    </source>
</evidence>
<comment type="pathway">
    <text evidence="2">Protein modification; protein sumoylation.</text>
</comment>
<feature type="active site" description="Glycyl thioester intermediate" evidence="15">
    <location>
        <position position="98"/>
    </location>
</feature>
<evidence type="ECO:0000256" key="12">
    <source>
        <dbReference type="ARBA" id="ARBA00042190"/>
    </source>
</evidence>
<dbReference type="AlphaFoldDB" id="A0A420HX57"/>
<comment type="similarity">
    <text evidence="16">Belongs to the ubiquitin-conjugating enzyme family.</text>
</comment>
<dbReference type="PROSITE" id="PS50127">
    <property type="entry name" value="UBC_2"/>
    <property type="match status" value="1"/>
</dbReference>
<feature type="domain" description="UBC core" evidence="17">
    <location>
        <begin position="3"/>
        <end position="162"/>
    </location>
</feature>
<dbReference type="InterPro" id="IPR016135">
    <property type="entry name" value="UBQ-conjugating_enzyme/RWD"/>
</dbReference>
<keyword evidence="7" id="KW-0539">Nucleus</keyword>
<dbReference type="CDD" id="cd23798">
    <property type="entry name" value="UBCc_UBE2I"/>
    <property type="match status" value="1"/>
</dbReference>
<dbReference type="GO" id="GO:0005634">
    <property type="term" value="C:nucleus"/>
    <property type="evidence" value="ECO:0007669"/>
    <property type="project" value="UniProtKB-SubCell"/>
</dbReference>
<evidence type="ECO:0000256" key="3">
    <source>
        <dbReference type="ARBA" id="ARBA00022679"/>
    </source>
</evidence>
<keyword evidence="3" id="KW-0808">Transferase</keyword>
<dbReference type="Pfam" id="PF00179">
    <property type="entry name" value="UQ_con"/>
    <property type="match status" value="1"/>
</dbReference>
<comment type="subcellular location">
    <subcellularLocation>
        <location evidence="1">Nucleus</location>
    </subcellularLocation>
</comment>
<dbReference type="Proteomes" id="UP000286134">
    <property type="component" value="Unassembled WGS sequence"/>
</dbReference>
<evidence type="ECO:0000256" key="8">
    <source>
        <dbReference type="ARBA" id="ARBA00039165"/>
    </source>
</evidence>
<dbReference type="PANTHER" id="PTHR24067">
    <property type="entry name" value="UBIQUITIN-CONJUGATING ENZYME E2"/>
    <property type="match status" value="1"/>
</dbReference>
<evidence type="ECO:0000256" key="4">
    <source>
        <dbReference type="ARBA" id="ARBA00022741"/>
    </source>
</evidence>
<accession>A0A420HX57</accession>
<organism evidence="18 19">
    <name type="scientific">Erysiphe neolycopersici</name>
    <dbReference type="NCBI Taxonomy" id="212602"/>
    <lineage>
        <taxon>Eukaryota</taxon>
        <taxon>Fungi</taxon>
        <taxon>Dikarya</taxon>
        <taxon>Ascomycota</taxon>
        <taxon>Pezizomycotina</taxon>
        <taxon>Leotiomycetes</taxon>
        <taxon>Erysiphales</taxon>
        <taxon>Erysiphaceae</taxon>
        <taxon>Erysiphe</taxon>
    </lineage>
</organism>
<comment type="caution">
    <text evidence="18">The sequence shown here is derived from an EMBL/GenBank/DDBJ whole genome shotgun (WGS) entry which is preliminary data.</text>
</comment>
<dbReference type="InterPro" id="IPR023313">
    <property type="entry name" value="UBQ-conjugating_AS"/>
</dbReference>